<evidence type="ECO:0000256" key="8">
    <source>
        <dbReference type="PIRSR" id="PIRSR600183-50"/>
    </source>
</evidence>
<dbReference type="EMBL" id="MCGG01000017">
    <property type="protein sequence ID" value="OEJ68133.1"/>
    <property type="molecule type" value="Genomic_DNA"/>
</dbReference>
<gene>
    <name evidence="10" type="ORF">BEN30_07375</name>
</gene>
<dbReference type="InterPro" id="IPR022653">
    <property type="entry name" value="De-COase2_pyr-phos_BS"/>
</dbReference>
<organism evidence="10 11">
    <name type="scientific">Magnetovibrio blakemorei</name>
    <dbReference type="NCBI Taxonomy" id="28181"/>
    <lineage>
        <taxon>Bacteria</taxon>
        <taxon>Pseudomonadati</taxon>
        <taxon>Pseudomonadota</taxon>
        <taxon>Alphaproteobacteria</taxon>
        <taxon>Rhodospirillales</taxon>
        <taxon>Magnetovibrionaceae</taxon>
        <taxon>Magnetovibrio</taxon>
    </lineage>
</organism>
<dbReference type="InterPro" id="IPR002433">
    <property type="entry name" value="Orn_de-COase"/>
</dbReference>
<evidence type="ECO:0000256" key="7">
    <source>
        <dbReference type="ARBA" id="ARBA00049127"/>
    </source>
</evidence>
<feature type="modified residue" description="N6-(pyridoxal phosphate)lysine" evidence="8">
    <location>
        <position position="43"/>
    </location>
</feature>
<comment type="pathway">
    <text evidence="5">Amine and polyamine biosynthesis; putrescine biosynthesis via L-ornithine pathway; putrescine from L-ornithine: step 1/1.</text>
</comment>
<dbReference type="Proteomes" id="UP000095347">
    <property type="component" value="Unassembled WGS sequence"/>
</dbReference>
<evidence type="ECO:0000256" key="2">
    <source>
        <dbReference type="ARBA" id="ARBA00008872"/>
    </source>
</evidence>
<dbReference type="InterPro" id="IPR009006">
    <property type="entry name" value="Ala_racemase/Decarboxylase_C"/>
</dbReference>
<proteinExistence type="inferred from homology"/>
<dbReference type="PROSITE" id="PS00878">
    <property type="entry name" value="ODR_DC_2_1"/>
    <property type="match status" value="1"/>
</dbReference>
<comment type="caution">
    <text evidence="10">The sequence shown here is derived from an EMBL/GenBank/DDBJ whole genome shotgun (WGS) entry which is preliminary data.</text>
</comment>
<comment type="catalytic activity">
    <reaction evidence="7">
        <text>L-ornithine + H(+) = putrescine + CO2</text>
        <dbReference type="Rhea" id="RHEA:22964"/>
        <dbReference type="ChEBI" id="CHEBI:15378"/>
        <dbReference type="ChEBI" id="CHEBI:16526"/>
        <dbReference type="ChEBI" id="CHEBI:46911"/>
        <dbReference type="ChEBI" id="CHEBI:326268"/>
        <dbReference type="EC" id="4.1.1.17"/>
    </reaction>
</comment>
<evidence type="ECO:0000256" key="1">
    <source>
        <dbReference type="ARBA" id="ARBA00001933"/>
    </source>
</evidence>
<dbReference type="PANTHER" id="PTHR11482:SF6">
    <property type="entry name" value="ORNITHINE DECARBOXYLASE 1-RELATED"/>
    <property type="match status" value="1"/>
</dbReference>
<dbReference type="Pfam" id="PF02784">
    <property type="entry name" value="Orn_Arg_deC_N"/>
    <property type="match status" value="1"/>
</dbReference>
<sequence>MAAFIKAHELPSPCLVVDVDVVEHNYATMTHLLPLANVYFAVKANPAEEVISRLAQLGSNFDTASPGEIDLCLKLGVPPSRISYGNTIKKQADIAYAYTQGVRMYAFDSDAELEKISISAPGSKVYCRILVQSEGAEWPLSRKFGCDPEMALELLVKAQDLGLDASGVSFHVGSQQTNLSQWDPAIAQVKKLFDEAALRGVELRMINMGGGFPSRYRANVRPLEDYAQTVMTAMVRHFGAALPEMVLEPGRSLVGDAGVIQAEVVLTSKKSVDDEKRWVFLDIGKFSGLAETMDEAIKYRLVTDHDGTETGPVVLAGPTCDSADILYEKTAYELPLALQAGDKVLILSTGAYTTTYSSVNFNGFAPLEAICI</sequence>
<dbReference type="GO" id="GO:0004586">
    <property type="term" value="F:ornithine decarboxylase activity"/>
    <property type="evidence" value="ECO:0007669"/>
    <property type="project" value="UniProtKB-EC"/>
</dbReference>
<dbReference type="Gene3D" id="3.20.20.10">
    <property type="entry name" value="Alanine racemase"/>
    <property type="match status" value="1"/>
</dbReference>
<dbReference type="CDD" id="cd00622">
    <property type="entry name" value="PLPDE_III_ODC"/>
    <property type="match status" value="1"/>
</dbReference>
<dbReference type="PRINTS" id="PR01179">
    <property type="entry name" value="ODADCRBXLASE"/>
</dbReference>
<dbReference type="EC" id="4.1.1.17" evidence="6"/>
<protein>
    <recommendedName>
        <fullName evidence="6">ornithine decarboxylase</fullName>
        <ecNumber evidence="6">4.1.1.17</ecNumber>
    </recommendedName>
</protein>
<dbReference type="GO" id="GO:0033387">
    <property type="term" value="P:putrescine biosynthetic process from arginine, via ornithine"/>
    <property type="evidence" value="ECO:0007669"/>
    <property type="project" value="TreeGrafter"/>
</dbReference>
<dbReference type="InterPro" id="IPR029066">
    <property type="entry name" value="PLP-binding_barrel"/>
</dbReference>
<feature type="domain" description="Orn/DAP/Arg decarboxylase 2 N-terminal" evidence="9">
    <location>
        <begin position="22"/>
        <end position="254"/>
    </location>
</feature>
<comment type="similarity">
    <text evidence="2">Belongs to the Orn/Lys/Arg decarboxylase class-II family.</text>
</comment>
<dbReference type="AlphaFoldDB" id="A0A1E5Q9G1"/>
<accession>A0A1E5Q9G1</accession>
<dbReference type="STRING" id="28181.BEN30_07375"/>
<feature type="active site" description="Proton donor" evidence="8">
    <location>
        <position position="320"/>
    </location>
</feature>
<dbReference type="PRINTS" id="PR01182">
    <property type="entry name" value="ORNDCRBXLASE"/>
</dbReference>
<evidence type="ECO:0000256" key="6">
    <source>
        <dbReference type="ARBA" id="ARBA00034138"/>
    </source>
</evidence>
<evidence type="ECO:0000259" key="9">
    <source>
        <dbReference type="Pfam" id="PF02784"/>
    </source>
</evidence>
<dbReference type="GO" id="GO:0005737">
    <property type="term" value="C:cytoplasm"/>
    <property type="evidence" value="ECO:0007669"/>
    <property type="project" value="TreeGrafter"/>
</dbReference>
<name>A0A1E5Q9G1_9PROT</name>
<dbReference type="PANTHER" id="PTHR11482">
    <property type="entry name" value="ARGININE/DIAMINOPIMELATE/ORNITHINE DECARBOXYLASE"/>
    <property type="match status" value="1"/>
</dbReference>
<evidence type="ECO:0000256" key="5">
    <source>
        <dbReference type="ARBA" id="ARBA00034115"/>
    </source>
</evidence>
<keyword evidence="3 8" id="KW-0663">Pyridoxal phosphate</keyword>
<dbReference type="FunFam" id="3.20.20.10:FF:000008">
    <property type="entry name" value="Ornithine decarboxylase"/>
    <property type="match status" value="1"/>
</dbReference>
<dbReference type="InterPro" id="IPR000183">
    <property type="entry name" value="Orn/DAP/Arg_de-COase"/>
</dbReference>
<evidence type="ECO:0000256" key="4">
    <source>
        <dbReference type="ARBA" id="ARBA00023239"/>
    </source>
</evidence>
<comment type="cofactor">
    <cofactor evidence="1 8">
        <name>pyridoxal 5'-phosphate</name>
        <dbReference type="ChEBI" id="CHEBI:597326"/>
    </cofactor>
</comment>
<reference evidence="11" key="1">
    <citation type="submission" date="2016-07" db="EMBL/GenBank/DDBJ databases">
        <authorList>
            <person name="Florea S."/>
            <person name="Webb J.S."/>
            <person name="Jaromczyk J."/>
            <person name="Schardl C.L."/>
        </authorList>
    </citation>
    <scope>NUCLEOTIDE SEQUENCE [LARGE SCALE GENOMIC DNA]</scope>
    <source>
        <strain evidence="11">MV-1</strain>
    </source>
</reference>
<dbReference type="SUPFAM" id="SSF51419">
    <property type="entry name" value="PLP-binding barrel"/>
    <property type="match status" value="1"/>
</dbReference>
<evidence type="ECO:0000313" key="11">
    <source>
        <dbReference type="Proteomes" id="UP000095347"/>
    </source>
</evidence>
<dbReference type="SUPFAM" id="SSF50621">
    <property type="entry name" value="Alanine racemase C-terminal domain-like"/>
    <property type="match status" value="1"/>
</dbReference>
<evidence type="ECO:0000313" key="10">
    <source>
        <dbReference type="EMBL" id="OEJ68133.1"/>
    </source>
</evidence>
<keyword evidence="4" id="KW-0456">Lyase</keyword>
<dbReference type="FunFam" id="2.40.37.10:FF:000004">
    <property type="entry name" value="Ornithine decarboxylase"/>
    <property type="match status" value="1"/>
</dbReference>
<evidence type="ECO:0000256" key="3">
    <source>
        <dbReference type="ARBA" id="ARBA00022898"/>
    </source>
</evidence>
<dbReference type="Gene3D" id="2.40.37.10">
    <property type="entry name" value="Lyase, Ornithine Decarboxylase, Chain A, domain 1"/>
    <property type="match status" value="1"/>
</dbReference>
<keyword evidence="11" id="KW-1185">Reference proteome</keyword>
<dbReference type="InterPro" id="IPR022644">
    <property type="entry name" value="De-COase2_N"/>
</dbReference>